<comment type="similarity">
    <text evidence="1 6">Belongs to the peptidase S8 family.</text>
</comment>
<dbReference type="Pfam" id="PF00082">
    <property type="entry name" value="Peptidase_S8"/>
    <property type="match status" value="1"/>
</dbReference>
<feature type="signal peptide" evidence="7">
    <location>
        <begin position="1"/>
        <end position="22"/>
    </location>
</feature>
<dbReference type="InterPro" id="IPR023828">
    <property type="entry name" value="Peptidase_S8_Ser-AS"/>
</dbReference>
<dbReference type="InterPro" id="IPR036852">
    <property type="entry name" value="Peptidase_S8/S53_dom_sf"/>
</dbReference>
<dbReference type="SUPFAM" id="SSF52025">
    <property type="entry name" value="PA domain"/>
    <property type="match status" value="1"/>
</dbReference>
<keyword evidence="7" id="KW-0732">Signal</keyword>
<dbReference type="InterPro" id="IPR003137">
    <property type="entry name" value="PA_domain"/>
</dbReference>
<keyword evidence="3" id="KW-0645">Protease</keyword>
<dbReference type="PROSITE" id="PS00137">
    <property type="entry name" value="SUBTILASE_HIS"/>
    <property type="match status" value="1"/>
</dbReference>
<protein>
    <submittedName>
        <fullName evidence="10">Subtilisin-like protein</fullName>
    </submittedName>
</protein>
<dbReference type="InterPro" id="IPR022398">
    <property type="entry name" value="Peptidase_S8_His-AS"/>
</dbReference>
<evidence type="ECO:0000256" key="3">
    <source>
        <dbReference type="ARBA" id="ARBA00022670"/>
    </source>
</evidence>
<dbReference type="Gene3D" id="3.50.30.30">
    <property type="match status" value="1"/>
</dbReference>
<evidence type="ECO:0000256" key="6">
    <source>
        <dbReference type="PROSITE-ProRule" id="PRU01240"/>
    </source>
</evidence>
<evidence type="ECO:0000256" key="5">
    <source>
        <dbReference type="ARBA" id="ARBA00022825"/>
    </source>
</evidence>
<proteinExistence type="inferred from homology"/>
<dbReference type="CDD" id="cd02133">
    <property type="entry name" value="PA_C5a_like"/>
    <property type="match status" value="1"/>
</dbReference>
<evidence type="ECO:0000256" key="2">
    <source>
        <dbReference type="ARBA" id="ARBA00022512"/>
    </source>
</evidence>
<dbReference type="GO" id="GO:0005615">
    <property type="term" value="C:extracellular space"/>
    <property type="evidence" value="ECO:0007669"/>
    <property type="project" value="TreeGrafter"/>
</dbReference>
<evidence type="ECO:0000313" key="11">
    <source>
        <dbReference type="Proteomes" id="UP000193922"/>
    </source>
</evidence>
<dbReference type="Gene3D" id="3.40.50.200">
    <property type="entry name" value="Peptidase S8/S53 domain"/>
    <property type="match status" value="1"/>
</dbReference>
<dbReference type="EMBL" id="MCFD01000001">
    <property type="protein sequence ID" value="ORX74869.1"/>
    <property type="molecule type" value="Genomic_DNA"/>
</dbReference>
<organism evidence="10 11">
    <name type="scientific">Linderina pennispora</name>
    <dbReference type="NCBI Taxonomy" id="61395"/>
    <lineage>
        <taxon>Eukaryota</taxon>
        <taxon>Fungi</taxon>
        <taxon>Fungi incertae sedis</taxon>
        <taxon>Zoopagomycota</taxon>
        <taxon>Kickxellomycotina</taxon>
        <taxon>Kickxellomycetes</taxon>
        <taxon>Kickxellales</taxon>
        <taxon>Kickxellaceae</taxon>
        <taxon>Linderina</taxon>
    </lineage>
</organism>
<feature type="domain" description="PA" evidence="9">
    <location>
        <begin position="342"/>
        <end position="420"/>
    </location>
</feature>
<dbReference type="Pfam" id="PF02225">
    <property type="entry name" value="PA"/>
    <property type="match status" value="1"/>
</dbReference>
<keyword evidence="5" id="KW-0720">Serine protease</keyword>
<dbReference type="Proteomes" id="UP000193922">
    <property type="component" value="Unassembled WGS sequence"/>
</dbReference>
<dbReference type="GO" id="GO:0006508">
    <property type="term" value="P:proteolysis"/>
    <property type="evidence" value="ECO:0007669"/>
    <property type="project" value="UniProtKB-KW"/>
</dbReference>
<evidence type="ECO:0000256" key="1">
    <source>
        <dbReference type="ARBA" id="ARBA00011073"/>
    </source>
</evidence>
<evidence type="ECO:0000313" key="10">
    <source>
        <dbReference type="EMBL" id="ORX74869.1"/>
    </source>
</evidence>
<evidence type="ECO:0000256" key="7">
    <source>
        <dbReference type="SAM" id="SignalP"/>
    </source>
</evidence>
<dbReference type="SUPFAM" id="SSF52743">
    <property type="entry name" value="Subtilisin-like"/>
    <property type="match status" value="1"/>
</dbReference>
<comment type="caution">
    <text evidence="6">Lacks conserved residue(s) required for the propagation of feature annotation.</text>
</comment>
<dbReference type="AlphaFoldDB" id="A0A1Y1WMT1"/>
<keyword evidence="2" id="KW-0134">Cell wall</keyword>
<dbReference type="PRINTS" id="PR00723">
    <property type="entry name" value="SUBTILISIN"/>
</dbReference>
<comment type="caution">
    <text evidence="10">The sequence shown here is derived from an EMBL/GenBank/DDBJ whole genome shotgun (WGS) entry which is preliminary data.</text>
</comment>
<feature type="domain" description="Peptidase S8/S53" evidence="8">
    <location>
        <begin position="163"/>
        <end position="525"/>
    </location>
</feature>
<sequence length="801" mass="84546">MRVTSSLFLLAIAALSQQSVQAVSANVQDALHKVAKYSANSDIRPGAFIVELDGEPGSTNVQAIAGSATSSFAKTTSKFTVDKQYSTLFNGFSVKTTENFDPIQLAIAARTSGSLERASRSVLLTAASTFNHPELGNCWKTFGCMWQLGYDLVGDDYDPNDPVPVIKPGPHPMDCTGHGTHVAGIIAGQGPQVIGVAQDATMGMYRVFGCPKNGKGVTTSDDVIIAAAEAAYRDGADIISLSLGGVSWPEGPSAVVCSNLAKKGVVVVAANGNDGASGLYTAGAPAVGSGVLSVGSVDNWNNTGGAADIITPSGDKRISISLSSNENIPFVFNPPAPIAAAVDSANSNLGCATISQDLKGKIALIQRGTCTFNEKVVHAQAAGATGVVIYNNVAGAISPSVTDTTVTIPVVGISLSDGQYIVSALDCRGCLSQGSEGETGGQMSSFSSYGPSAELDIAPRISAPGGNIYSTVPINMGRYGSKSGTSMATPYTSGTVALLKQAFPKYSVAEIHRVLINSAKPRADAKTGKNIHPVLERRWSGQYLRCHHNPCTSVSADGVEGFSSSQSVRWAVRTIDLKNLDKKKSARVSFSNSVADSLSNWNADGSFAVNPRVWPADASGSQGPTTLPQVYVPDLQYYDILEPGEKRSVDVFIIAPYGLKESDRWFYGGFLNFTMTWSGEKNTAKSFTVPYTGFNGNYRQLDVLSQPSEGLPILTDTKGIPIEGTKFSVTDTTPAVVNFRLEVPSRIVKVTLVDMKNTSLGYVTGGYLEYVPRNLQAAETYLYTALVTKRVFQGRAWHEAC</sequence>
<evidence type="ECO:0000259" key="9">
    <source>
        <dbReference type="Pfam" id="PF02225"/>
    </source>
</evidence>
<accession>A0A1Y1WMT1</accession>
<dbReference type="PROSITE" id="PS51892">
    <property type="entry name" value="SUBTILASE"/>
    <property type="match status" value="1"/>
</dbReference>
<dbReference type="GO" id="GO:0004252">
    <property type="term" value="F:serine-type endopeptidase activity"/>
    <property type="evidence" value="ECO:0007669"/>
    <property type="project" value="InterPro"/>
</dbReference>
<evidence type="ECO:0000256" key="4">
    <source>
        <dbReference type="ARBA" id="ARBA00022801"/>
    </source>
</evidence>
<dbReference type="PANTHER" id="PTHR43806:SF66">
    <property type="entry name" value="SERIN ENDOPEPTIDASE"/>
    <property type="match status" value="1"/>
</dbReference>
<gene>
    <name evidence="10" type="ORF">DL89DRAFT_281186</name>
</gene>
<dbReference type="PROSITE" id="PS00138">
    <property type="entry name" value="SUBTILASE_SER"/>
    <property type="match status" value="1"/>
</dbReference>
<dbReference type="PANTHER" id="PTHR43806">
    <property type="entry name" value="PEPTIDASE S8"/>
    <property type="match status" value="1"/>
</dbReference>
<dbReference type="RefSeq" id="XP_040748080.1">
    <property type="nucleotide sequence ID" value="XM_040889630.1"/>
</dbReference>
<dbReference type="InterPro" id="IPR050131">
    <property type="entry name" value="Peptidase_S8_subtilisin-like"/>
</dbReference>
<keyword evidence="2" id="KW-0964">Secreted</keyword>
<dbReference type="InterPro" id="IPR046450">
    <property type="entry name" value="PA_dom_sf"/>
</dbReference>
<dbReference type="OrthoDB" id="10256524at2759"/>
<evidence type="ECO:0000259" key="8">
    <source>
        <dbReference type="Pfam" id="PF00082"/>
    </source>
</evidence>
<reference evidence="10 11" key="1">
    <citation type="submission" date="2016-07" db="EMBL/GenBank/DDBJ databases">
        <title>Pervasive Adenine N6-methylation of Active Genes in Fungi.</title>
        <authorList>
            <consortium name="DOE Joint Genome Institute"/>
            <person name="Mondo S.J."/>
            <person name="Dannebaum R.O."/>
            <person name="Kuo R.C."/>
            <person name="Labutti K."/>
            <person name="Haridas S."/>
            <person name="Kuo A."/>
            <person name="Salamov A."/>
            <person name="Ahrendt S.R."/>
            <person name="Lipzen A."/>
            <person name="Sullivan W."/>
            <person name="Andreopoulos W.B."/>
            <person name="Clum A."/>
            <person name="Lindquist E."/>
            <person name="Daum C."/>
            <person name="Ramamoorthy G.K."/>
            <person name="Gryganskyi A."/>
            <person name="Culley D."/>
            <person name="Magnuson J.K."/>
            <person name="James T.Y."/>
            <person name="O'Malley M.A."/>
            <person name="Stajich J.E."/>
            <person name="Spatafora J.W."/>
            <person name="Visel A."/>
            <person name="Grigoriev I.V."/>
        </authorList>
    </citation>
    <scope>NUCLEOTIDE SEQUENCE [LARGE SCALE GENOMIC DNA]</scope>
    <source>
        <strain evidence="10 11">ATCC 12442</strain>
    </source>
</reference>
<keyword evidence="4" id="KW-0378">Hydrolase</keyword>
<dbReference type="GeneID" id="63806278"/>
<dbReference type="InterPro" id="IPR000209">
    <property type="entry name" value="Peptidase_S8/S53_dom"/>
</dbReference>
<dbReference type="InterPro" id="IPR015500">
    <property type="entry name" value="Peptidase_S8_subtilisin-rel"/>
</dbReference>
<dbReference type="STRING" id="61395.A0A1Y1WMT1"/>
<feature type="chain" id="PRO_5012734031" evidence="7">
    <location>
        <begin position="23"/>
        <end position="801"/>
    </location>
</feature>
<name>A0A1Y1WMT1_9FUNG</name>
<keyword evidence="11" id="KW-1185">Reference proteome</keyword>